<sequence>MRIVIAGASRFGISTARALIDGGHEVVIIDKDPAQLEAIEEDLDVGLVHGDASLPTIQRDAFGDHADALLLLTNQDDVNILAAVVGRSVGFDRVIPQIVRSELLAVCEELGLNDLITPHATVARSIVRVLEGNSDAALDLRYYKGIQVLGYDVPERFDGQALSDLDLPDRTRVIGIIRGESEDFLFDAERLCTKDHIILVVDDAHAAQVDELLGAKADTPD</sequence>
<keyword evidence="4" id="KW-0630">Potassium</keyword>
<dbReference type="STRING" id="871651.SAMN05421688_2929"/>
<evidence type="ECO:0000256" key="3">
    <source>
        <dbReference type="ARBA" id="ARBA00022538"/>
    </source>
</evidence>
<evidence type="ECO:0000256" key="2">
    <source>
        <dbReference type="ARBA" id="ARBA00022448"/>
    </source>
</evidence>
<evidence type="ECO:0000313" key="10">
    <source>
        <dbReference type="Proteomes" id="UP000198796"/>
    </source>
</evidence>
<organism evidence="9 10">
    <name type="scientific">Poseidonocella pacifica</name>
    <dbReference type="NCBI Taxonomy" id="871651"/>
    <lineage>
        <taxon>Bacteria</taxon>
        <taxon>Pseudomonadati</taxon>
        <taxon>Pseudomonadota</taxon>
        <taxon>Alphaproteobacteria</taxon>
        <taxon>Rhodobacterales</taxon>
        <taxon>Roseobacteraceae</taxon>
        <taxon>Poseidonocella</taxon>
    </lineage>
</organism>
<dbReference type="InterPro" id="IPR003148">
    <property type="entry name" value="RCK_N"/>
</dbReference>
<dbReference type="InterPro" id="IPR006036">
    <property type="entry name" value="K_uptake_TrkA"/>
</dbReference>
<evidence type="ECO:0000256" key="5">
    <source>
        <dbReference type="ARBA" id="ARBA00023027"/>
    </source>
</evidence>
<dbReference type="PANTHER" id="PTHR43833:SF5">
    <property type="entry name" value="TRK SYSTEM POTASSIUM UPTAKE PROTEIN TRKA"/>
    <property type="match status" value="1"/>
</dbReference>
<dbReference type="SUPFAM" id="SSF51735">
    <property type="entry name" value="NAD(P)-binding Rossmann-fold domains"/>
    <property type="match status" value="1"/>
</dbReference>
<dbReference type="SUPFAM" id="SSF116726">
    <property type="entry name" value="TrkA C-terminal domain-like"/>
    <property type="match status" value="1"/>
</dbReference>
<dbReference type="RefSeq" id="WP_092066202.1">
    <property type="nucleotide sequence ID" value="NZ_FOJU01000005.1"/>
</dbReference>
<dbReference type="PANTHER" id="PTHR43833">
    <property type="entry name" value="POTASSIUM CHANNEL PROTEIN 2-RELATED-RELATED"/>
    <property type="match status" value="1"/>
</dbReference>
<dbReference type="PROSITE" id="PS51202">
    <property type="entry name" value="RCK_C"/>
    <property type="match status" value="1"/>
</dbReference>
<keyword evidence="3" id="KW-0633">Potassium transport</keyword>
<dbReference type="GO" id="GO:0015079">
    <property type="term" value="F:potassium ion transmembrane transporter activity"/>
    <property type="evidence" value="ECO:0007669"/>
    <property type="project" value="InterPro"/>
</dbReference>
<dbReference type="Proteomes" id="UP000198796">
    <property type="component" value="Unassembled WGS sequence"/>
</dbReference>
<keyword evidence="6" id="KW-0406">Ion transport</keyword>
<dbReference type="EMBL" id="FOJU01000005">
    <property type="protein sequence ID" value="SFB11008.1"/>
    <property type="molecule type" value="Genomic_DNA"/>
</dbReference>
<evidence type="ECO:0000313" key="9">
    <source>
        <dbReference type="EMBL" id="SFB11008.1"/>
    </source>
</evidence>
<protein>
    <recommendedName>
        <fullName evidence="1">Trk system potassium uptake protein TrkA</fullName>
    </recommendedName>
</protein>
<dbReference type="Gene3D" id="3.30.70.1450">
    <property type="entry name" value="Regulator of K+ conductance, C-terminal domain"/>
    <property type="match status" value="1"/>
</dbReference>
<dbReference type="Pfam" id="PF02254">
    <property type="entry name" value="TrkA_N"/>
    <property type="match status" value="1"/>
</dbReference>
<gene>
    <name evidence="9" type="ORF">SAMN05421688_2929</name>
</gene>
<evidence type="ECO:0000259" key="8">
    <source>
        <dbReference type="PROSITE" id="PS51202"/>
    </source>
</evidence>
<dbReference type="PRINTS" id="PR00335">
    <property type="entry name" value="KUPTAKETRKA"/>
</dbReference>
<dbReference type="InterPro" id="IPR036291">
    <property type="entry name" value="NAD(P)-bd_dom_sf"/>
</dbReference>
<accession>A0A1I0YF55</accession>
<feature type="domain" description="RCK N-terminal" evidence="7">
    <location>
        <begin position="1"/>
        <end position="117"/>
    </location>
</feature>
<proteinExistence type="predicted"/>
<dbReference type="InterPro" id="IPR036721">
    <property type="entry name" value="RCK_C_sf"/>
</dbReference>
<name>A0A1I0YF55_9RHOB</name>
<dbReference type="InterPro" id="IPR006037">
    <property type="entry name" value="RCK_C"/>
</dbReference>
<evidence type="ECO:0000259" key="7">
    <source>
        <dbReference type="PROSITE" id="PS51201"/>
    </source>
</evidence>
<dbReference type="Gene3D" id="3.40.50.720">
    <property type="entry name" value="NAD(P)-binding Rossmann-like Domain"/>
    <property type="match status" value="1"/>
</dbReference>
<dbReference type="InterPro" id="IPR050721">
    <property type="entry name" value="Trk_Ktr_HKT_K-transport"/>
</dbReference>
<evidence type="ECO:0000256" key="6">
    <source>
        <dbReference type="ARBA" id="ARBA00023065"/>
    </source>
</evidence>
<keyword evidence="5" id="KW-0520">NAD</keyword>
<dbReference type="AlphaFoldDB" id="A0A1I0YF55"/>
<evidence type="ECO:0000256" key="1">
    <source>
        <dbReference type="ARBA" id="ARBA00017378"/>
    </source>
</evidence>
<feature type="domain" description="RCK C-terminal" evidence="8">
    <location>
        <begin position="135"/>
        <end position="215"/>
    </location>
</feature>
<keyword evidence="2" id="KW-0813">Transport</keyword>
<evidence type="ECO:0000256" key="4">
    <source>
        <dbReference type="ARBA" id="ARBA00022958"/>
    </source>
</evidence>
<keyword evidence="10" id="KW-1185">Reference proteome</keyword>
<dbReference type="PROSITE" id="PS51201">
    <property type="entry name" value="RCK_N"/>
    <property type="match status" value="1"/>
</dbReference>
<reference evidence="9 10" key="1">
    <citation type="submission" date="2016-10" db="EMBL/GenBank/DDBJ databases">
        <authorList>
            <person name="de Groot N.N."/>
        </authorList>
    </citation>
    <scope>NUCLEOTIDE SEQUENCE [LARGE SCALE GENOMIC DNA]</scope>
    <source>
        <strain evidence="9 10">DSM 29316</strain>
    </source>
</reference>
<dbReference type="GO" id="GO:0005886">
    <property type="term" value="C:plasma membrane"/>
    <property type="evidence" value="ECO:0007669"/>
    <property type="project" value="InterPro"/>
</dbReference>
<dbReference type="OrthoDB" id="7375203at2"/>